<sequence length="173" mass="19121">MVFGARAFVVECKSLLGSSNAKSIAEAEDSLRIWEKIYGAYEQCAETVNDRALWRQESRLASVTDMASLVCFDEVLCLEGTAFNMLAACTGITERLRVARIETVTVQYLESVISRYGVARLFELITEKWAAGKRGDDLTAYIASQGDHGPRTKRRVPAHLVEAFTEILPGLPA</sequence>
<evidence type="ECO:0000313" key="2">
    <source>
        <dbReference type="Proteomes" id="UP000001935"/>
    </source>
</evidence>
<dbReference type="HOGENOM" id="CLU_1544451_0_0_7"/>
<dbReference type="AlphaFoldDB" id="Q2IFF6"/>
<accession>Q2IFF6</accession>
<reference evidence="1" key="1">
    <citation type="submission" date="2006-01" db="EMBL/GenBank/DDBJ databases">
        <title>Complete sequence of Anaeromyxobacter dehalogenans 2CP-C.</title>
        <authorList>
            <consortium name="US DOE Joint Genome Institute"/>
            <person name="Copeland A."/>
            <person name="Lucas S."/>
            <person name="Lapidus A."/>
            <person name="Barry K."/>
            <person name="Detter J.C."/>
            <person name="Glavina T."/>
            <person name="Hammon N."/>
            <person name="Israni S."/>
            <person name="Pitluck S."/>
            <person name="Brettin T."/>
            <person name="Bruce D."/>
            <person name="Han C."/>
            <person name="Tapia R."/>
            <person name="Gilna P."/>
            <person name="Kiss H."/>
            <person name="Schmutz J."/>
            <person name="Larimer F."/>
            <person name="Land M."/>
            <person name="Kyrpides N."/>
            <person name="Anderson I."/>
            <person name="Sanford R.A."/>
            <person name="Ritalahti K.M."/>
            <person name="Thomas H.S."/>
            <person name="Kirby J.R."/>
            <person name="Zhulin I.B."/>
            <person name="Loeffler F.E."/>
            <person name="Richardson P."/>
        </authorList>
    </citation>
    <scope>NUCLEOTIDE SEQUENCE</scope>
    <source>
        <strain evidence="1">2CP-C</strain>
    </source>
</reference>
<dbReference type="KEGG" id="ade:Adeh_3548"/>
<organism evidence="1 2">
    <name type="scientific">Anaeromyxobacter dehalogenans (strain 2CP-C)</name>
    <dbReference type="NCBI Taxonomy" id="290397"/>
    <lineage>
        <taxon>Bacteria</taxon>
        <taxon>Pseudomonadati</taxon>
        <taxon>Myxococcota</taxon>
        <taxon>Myxococcia</taxon>
        <taxon>Myxococcales</taxon>
        <taxon>Cystobacterineae</taxon>
        <taxon>Anaeromyxobacteraceae</taxon>
        <taxon>Anaeromyxobacter</taxon>
    </lineage>
</organism>
<dbReference type="Proteomes" id="UP000001935">
    <property type="component" value="Chromosome"/>
</dbReference>
<dbReference type="EMBL" id="CP000251">
    <property type="protein sequence ID" value="ABC83314.1"/>
    <property type="molecule type" value="Genomic_DNA"/>
</dbReference>
<protein>
    <submittedName>
        <fullName evidence="1">Uncharacterized protein</fullName>
    </submittedName>
</protein>
<name>Q2IFF6_ANADE</name>
<gene>
    <name evidence="1" type="ordered locus">Adeh_3548</name>
</gene>
<evidence type="ECO:0000313" key="1">
    <source>
        <dbReference type="EMBL" id="ABC83314.1"/>
    </source>
</evidence>
<proteinExistence type="predicted"/>